<evidence type="ECO:0000313" key="1">
    <source>
        <dbReference type="EMBL" id="GAA5110552.1"/>
    </source>
</evidence>
<evidence type="ECO:0000313" key="2">
    <source>
        <dbReference type="Proteomes" id="UP001500171"/>
    </source>
</evidence>
<protein>
    <recommendedName>
        <fullName evidence="3">Nicotinamide-nucleotide adenylyltransferase</fullName>
    </recommendedName>
</protein>
<dbReference type="InterPro" id="IPR016429">
    <property type="entry name" value="NAD_NadR"/>
</dbReference>
<dbReference type="Proteomes" id="UP001500171">
    <property type="component" value="Unassembled WGS sequence"/>
</dbReference>
<organism evidence="1 2">
    <name type="scientific">Orbus sasakiae</name>
    <dbReference type="NCBI Taxonomy" id="1078475"/>
    <lineage>
        <taxon>Bacteria</taxon>
        <taxon>Pseudomonadati</taxon>
        <taxon>Pseudomonadota</taxon>
        <taxon>Gammaproteobacteria</taxon>
        <taxon>Orbales</taxon>
        <taxon>Orbaceae</taxon>
        <taxon>Orbus</taxon>
    </lineage>
</organism>
<dbReference type="SUPFAM" id="SSF52374">
    <property type="entry name" value="Nucleotidylyl transferase"/>
    <property type="match status" value="1"/>
</dbReference>
<dbReference type="InterPro" id="IPR052735">
    <property type="entry name" value="NAD_biosynth-regulator"/>
</dbReference>
<comment type="caution">
    <text evidence="1">The sequence shown here is derived from an EMBL/GenBank/DDBJ whole genome shotgun (WGS) entry which is preliminary data.</text>
</comment>
<dbReference type="InterPro" id="IPR004821">
    <property type="entry name" value="Cyt_trans-like"/>
</dbReference>
<evidence type="ECO:0008006" key="3">
    <source>
        <dbReference type="Google" id="ProtNLM"/>
    </source>
</evidence>
<dbReference type="RefSeq" id="WP_345490519.1">
    <property type="nucleotide sequence ID" value="NZ_BAABHY010000001.1"/>
</dbReference>
<gene>
    <name evidence="1" type="ORF">GCM10023211_15120</name>
</gene>
<dbReference type="InterPro" id="IPR027417">
    <property type="entry name" value="P-loop_NTPase"/>
</dbReference>
<name>A0ABP9NAD4_9GAMM</name>
<dbReference type="NCBIfam" id="TIGR00125">
    <property type="entry name" value="cyt_tran_rel"/>
    <property type="match status" value="1"/>
</dbReference>
<dbReference type="PIRSF" id="PIRSF004776">
    <property type="entry name" value="NadR_NMNAT/RNK"/>
    <property type="match status" value="1"/>
</dbReference>
<dbReference type="PANTHER" id="PTHR37512:SF1">
    <property type="entry name" value="NADR_TTD14 AAA DOMAIN-CONTAINING PROTEIN"/>
    <property type="match status" value="1"/>
</dbReference>
<dbReference type="InterPro" id="IPR014729">
    <property type="entry name" value="Rossmann-like_a/b/a_fold"/>
</dbReference>
<dbReference type="Gene3D" id="3.40.50.300">
    <property type="entry name" value="P-loop containing nucleotide triphosphate hydrolases"/>
    <property type="match status" value="1"/>
</dbReference>
<dbReference type="Gene3D" id="3.40.50.620">
    <property type="entry name" value="HUPs"/>
    <property type="match status" value="1"/>
</dbReference>
<dbReference type="EMBL" id="BAABHY010000001">
    <property type="protein sequence ID" value="GAA5110552.1"/>
    <property type="molecule type" value="Genomic_DNA"/>
</dbReference>
<reference evidence="2" key="1">
    <citation type="journal article" date="2019" name="Int. J. Syst. Evol. Microbiol.">
        <title>The Global Catalogue of Microorganisms (GCM) 10K type strain sequencing project: providing services to taxonomists for standard genome sequencing and annotation.</title>
        <authorList>
            <consortium name="The Broad Institute Genomics Platform"/>
            <consortium name="The Broad Institute Genome Sequencing Center for Infectious Disease"/>
            <person name="Wu L."/>
            <person name="Ma J."/>
        </authorList>
    </citation>
    <scope>NUCLEOTIDE SEQUENCE [LARGE SCALE GENOMIC DNA]</scope>
    <source>
        <strain evidence="2">JCM 18050</strain>
    </source>
</reference>
<dbReference type="NCBIfam" id="NF005988">
    <property type="entry name" value="PRK08099.1"/>
    <property type="match status" value="1"/>
</dbReference>
<accession>A0ABP9NAD4</accession>
<keyword evidence="2" id="KW-1185">Reference proteome</keyword>
<sequence length="313" mass="36499">MNIQAAKKHQVGLIFGKFYPLHCGHIYLIEKAVSQVDELHVILGCEHDRDLKLFEESHMPKQPHVQDRFNWLQDTFQGRHNIHIHILDEAGISYYPNGWKDWSDRVKSILQKQQVTPTVIFTSEPQDVQNHQQYFGCDVKLIDANREFINISATKIRQAPYQNWPFIAKAARPFFVKKIAIVGGDIDKLPIQLANIYNTQYVSNGYINYIYHRRADNKQLALSETDFIRIAMLHAQRIDEALITANQVLFTSPDFSTLHRYYQSAFKRKNATLTELENRYPFDLVIDQAEFKQKESNVAIFETALKKVDAQLY</sequence>
<proteinExistence type="predicted"/>
<dbReference type="PANTHER" id="PTHR37512">
    <property type="entry name" value="TRIFUNCTIONAL NAD BIOSYNTHESIS/REGULATOR PROTEIN NADR"/>
    <property type="match status" value="1"/>
</dbReference>